<feature type="transmembrane region" description="Helical" evidence="7">
    <location>
        <begin position="285"/>
        <end position="309"/>
    </location>
</feature>
<dbReference type="Pfam" id="PF00528">
    <property type="entry name" value="BPD_transp_1"/>
    <property type="match status" value="1"/>
</dbReference>
<keyword evidence="3" id="KW-1003">Cell membrane</keyword>
<comment type="similarity">
    <text evidence="7">Belongs to the binding-protein-dependent transport system permease family.</text>
</comment>
<evidence type="ECO:0000256" key="1">
    <source>
        <dbReference type="ARBA" id="ARBA00004651"/>
    </source>
</evidence>
<proteinExistence type="inferred from homology"/>
<keyword evidence="4 7" id="KW-0812">Transmembrane</keyword>
<dbReference type="SUPFAM" id="SSF161098">
    <property type="entry name" value="MetI-like"/>
    <property type="match status" value="1"/>
</dbReference>
<feature type="domain" description="ABC transmembrane type-1" evidence="8">
    <location>
        <begin position="93"/>
        <end position="308"/>
    </location>
</feature>
<dbReference type="PANTHER" id="PTHR30193">
    <property type="entry name" value="ABC TRANSPORTER PERMEASE PROTEIN"/>
    <property type="match status" value="1"/>
</dbReference>
<keyword evidence="6 7" id="KW-0472">Membrane</keyword>
<dbReference type="InterPro" id="IPR000515">
    <property type="entry name" value="MetI-like"/>
</dbReference>
<keyword evidence="10" id="KW-1185">Reference proteome</keyword>
<dbReference type="Proteomes" id="UP001596408">
    <property type="component" value="Unassembled WGS sequence"/>
</dbReference>
<feature type="transmembrane region" description="Helical" evidence="7">
    <location>
        <begin position="236"/>
        <end position="258"/>
    </location>
</feature>
<comment type="subcellular location">
    <subcellularLocation>
        <location evidence="1 7">Cell membrane</location>
        <topology evidence="1 7">Multi-pass membrane protein</topology>
    </subcellularLocation>
</comment>
<protein>
    <submittedName>
        <fullName evidence="9">Carbohydrate ABC transporter permease</fullName>
    </submittedName>
</protein>
<evidence type="ECO:0000313" key="9">
    <source>
        <dbReference type="EMBL" id="MFC6823600.1"/>
    </source>
</evidence>
<dbReference type="Gene3D" id="1.10.3720.10">
    <property type="entry name" value="MetI-like"/>
    <property type="match status" value="1"/>
</dbReference>
<evidence type="ECO:0000256" key="7">
    <source>
        <dbReference type="RuleBase" id="RU363032"/>
    </source>
</evidence>
<feature type="transmembrane region" description="Helical" evidence="7">
    <location>
        <begin position="37"/>
        <end position="59"/>
    </location>
</feature>
<comment type="caution">
    <text evidence="9">The sequence shown here is derived from an EMBL/GenBank/DDBJ whole genome shotgun (WGS) entry which is preliminary data.</text>
</comment>
<evidence type="ECO:0000256" key="5">
    <source>
        <dbReference type="ARBA" id="ARBA00022989"/>
    </source>
</evidence>
<feature type="transmembrane region" description="Helical" evidence="7">
    <location>
        <begin position="97"/>
        <end position="118"/>
    </location>
</feature>
<sequence length="316" mass="35339">MGTTERTETASSSTEEVDWETKLRYFLNSDFVRSSPYWGIPFLIMGIAVYGGIGFNLSISLTDAKGLTPPDYSNLDFEMYRQALTSDAFMQAAQNNFVLLVVFTTVCLLLGLFLAVLLDHGIRYKDKIQTIYLLPMSLSFVVTAQMWLWMFNQQNGLLNIIVTAFGFEPINWIGNPSIALGSVIFALIWQFSGYTMVVYLAGLQSLPDDQFEAARVDGASTVKTYLRIIIPQLKEASVSAAVILMVFALKAFTFLYALTGRYRPPNGTDILATLMVRQAFKYGKWAYSAAIATYLLLLALGVIAPYLYYQYKQGSL</sequence>
<dbReference type="InterPro" id="IPR051393">
    <property type="entry name" value="ABC_transporter_permease"/>
</dbReference>
<evidence type="ECO:0000313" key="10">
    <source>
        <dbReference type="Proteomes" id="UP001596408"/>
    </source>
</evidence>
<dbReference type="RefSeq" id="WP_379692052.1">
    <property type="nucleotide sequence ID" value="NZ_JBHSXH010000004.1"/>
</dbReference>
<evidence type="ECO:0000259" key="8">
    <source>
        <dbReference type="PROSITE" id="PS50928"/>
    </source>
</evidence>
<dbReference type="CDD" id="cd06261">
    <property type="entry name" value="TM_PBP2"/>
    <property type="match status" value="1"/>
</dbReference>
<reference evidence="9 10" key="1">
    <citation type="journal article" date="2019" name="Int. J. Syst. Evol. Microbiol.">
        <title>The Global Catalogue of Microorganisms (GCM) 10K type strain sequencing project: providing services to taxonomists for standard genome sequencing and annotation.</title>
        <authorList>
            <consortium name="The Broad Institute Genomics Platform"/>
            <consortium name="The Broad Institute Genome Sequencing Center for Infectious Disease"/>
            <person name="Wu L."/>
            <person name="Ma J."/>
        </authorList>
    </citation>
    <scope>NUCLEOTIDE SEQUENCE [LARGE SCALE GENOMIC DNA]</scope>
    <source>
        <strain evidence="9 10">YIM 94188</strain>
    </source>
</reference>
<evidence type="ECO:0000256" key="2">
    <source>
        <dbReference type="ARBA" id="ARBA00022448"/>
    </source>
</evidence>
<dbReference type="PANTHER" id="PTHR30193:SF42">
    <property type="entry name" value="ABC TRANSPORTER PERMEASE PROTEIN"/>
    <property type="match status" value="1"/>
</dbReference>
<feature type="transmembrane region" description="Helical" evidence="7">
    <location>
        <begin position="180"/>
        <end position="201"/>
    </location>
</feature>
<dbReference type="AlphaFoldDB" id="A0ABD5TXM2"/>
<dbReference type="PROSITE" id="PS50928">
    <property type="entry name" value="ABC_TM1"/>
    <property type="match status" value="1"/>
</dbReference>
<organism evidence="9 10">
    <name type="scientific">Halopelagius fulvigenes</name>
    <dbReference type="NCBI Taxonomy" id="1198324"/>
    <lineage>
        <taxon>Archaea</taxon>
        <taxon>Methanobacteriati</taxon>
        <taxon>Methanobacteriota</taxon>
        <taxon>Stenosarchaea group</taxon>
        <taxon>Halobacteria</taxon>
        <taxon>Halobacteriales</taxon>
        <taxon>Haloferacaceae</taxon>
    </lineage>
</organism>
<evidence type="ECO:0000256" key="6">
    <source>
        <dbReference type="ARBA" id="ARBA00023136"/>
    </source>
</evidence>
<dbReference type="EMBL" id="JBHSXH010000004">
    <property type="protein sequence ID" value="MFC6823600.1"/>
    <property type="molecule type" value="Genomic_DNA"/>
</dbReference>
<evidence type="ECO:0000256" key="3">
    <source>
        <dbReference type="ARBA" id="ARBA00022475"/>
    </source>
</evidence>
<keyword evidence="2 7" id="KW-0813">Transport</keyword>
<evidence type="ECO:0000256" key="4">
    <source>
        <dbReference type="ARBA" id="ARBA00022692"/>
    </source>
</evidence>
<gene>
    <name evidence="9" type="ORF">ACFQEV_01075</name>
</gene>
<feature type="transmembrane region" description="Helical" evidence="7">
    <location>
        <begin position="130"/>
        <end position="150"/>
    </location>
</feature>
<name>A0ABD5TXM2_9EURY</name>
<dbReference type="InterPro" id="IPR035906">
    <property type="entry name" value="MetI-like_sf"/>
</dbReference>
<keyword evidence="5 7" id="KW-1133">Transmembrane helix</keyword>
<accession>A0ABD5TXM2</accession>
<dbReference type="GO" id="GO:0005886">
    <property type="term" value="C:plasma membrane"/>
    <property type="evidence" value="ECO:0007669"/>
    <property type="project" value="UniProtKB-SubCell"/>
</dbReference>